<comment type="caution">
    <text evidence="1">The sequence shown here is derived from an EMBL/GenBank/DDBJ whole genome shotgun (WGS) entry which is preliminary data.</text>
</comment>
<reference evidence="1 2" key="1">
    <citation type="submission" date="2024-03" db="EMBL/GenBank/DDBJ databases">
        <authorList>
            <person name="Martinez-Hernandez J."/>
        </authorList>
    </citation>
    <scope>NUCLEOTIDE SEQUENCE [LARGE SCALE GENOMIC DNA]</scope>
</reference>
<evidence type="ECO:0000313" key="1">
    <source>
        <dbReference type="EMBL" id="CAL0312201.1"/>
    </source>
</evidence>
<gene>
    <name evidence="1" type="ORF">LLUT_LOCUS13261</name>
</gene>
<organism evidence="1 2">
    <name type="scientific">Lupinus luteus</name>
    <name type="common">European yellow lupine</name>
    <dbReference type="NCBI Taxonomy" id="3873"/>
    <lineage>
        <taxon>Eukaryota</taxon>
        <taxon>Viridiplantae</taxon>
        <taxon>Streptophyta</taxon>
        <taxon>Embryophyta</taxon>
        <taxon>Tracheophyta</taxon>
        <taxon>Spermatophyta</taxon>
        <taxon>Magnoliopsida</taxon>
        <taxon>eudicotyledons</taxon>
        <taxon>Gunneridae</taxon>
        <taxon>Pentapetalae</taxon>
        <taxon>rosids</taxon>
        <taxon>fabids</taxon>
        <taxon>Fabales</taxon>
        <taxon>Fabaceae</taxon>
        <taxon>Papilionoideae</taxon>
        <taxon>50 kb inversion clade</taxon>
        <taxon>genistoids sensu lato</taxon>
        <taxon>core genistoids</taxon>
        <taxon>Genisteae</taxon>
        <taxon>Lupinus</taxon>
    </lineage>
</organism>
<proteinExistence type="predicted"/>
<sequence>MTREATLDNRGFDEAVVGAGSVKEESHVVAPPSMLPSEGRKVLSYSCDKLERDWFLRCLVGRTVRSVVPSEVPSLLKAKGVLNVRTHVLGGDLVLLSPSEDEDIHVVLKNTCD</sequence>
<name>A0AAV1WRY5_LUPLU</name>
<dbReference type="EMBL" id="CAXHTB010000009">
    <property type="protein sequence ID" value="CAL0312201.1"/>
    <property type="molecule type" value="Genomic_DNA"/>
</dbReference>
<keyword evidence="2" id="KW-1185">Reference proteome</keyword>
<dbReference type="Proteomes" id="UP001497480">
    <property type="component" value="Unassembled WGS sequence"/>
</dbReference>
<evidence type="ECO:0000313" key="2">
    <source>
        <dbReference type="Proteomes" id="UP001497480"/>
    </source>
</evidence>
<accession>A0AAV1WRY5</accession>
<dbReference type="AlphaFoldDB" id="A0AAV1WRY5"/>
<protein>
    <submittedName>
        <fullName evidence="1">Uncharacterized protein</fullName>
    </submittedName>
</protein>